<dbReference type="InterPro" id="IPR001078">
    <property type="entry name" value="2-oxoacid_DH_actylTfrase"/>
</dbReference>
<dbReference type="InterPro" id="IPR011053">
    <property type="entry name" value="Single_hybrid_motif"/>
</dbReference>
<dbReference type="EC" id="2.3.1.-" evidence="6"/>
<dbReference type="EMBL" id="JAHBAY010000019">
    <property type="protein sequence ID" value="MBT0773740.1"/>
    <property type="molecule type" value="Genomic_DNA"/>
</dbReference>
<dbReference type="SUPFAM" id="SSF51230">
    <property type="entry name" value="Single hybrid motif"/>
    <property type="match status" value="1"/>
</dbReference>
<evidence type="ECO:0000256" key="3">
    <source>
        <dbReference type="ARBA" id="ARBA00022679"/>
    </source>
</evidence>
<dbReference type="Pfam" id="PF00364">
    <property type="entry name" value="Biotin_lipoyl"/>
    <property type="match status" value="1"/>
</dbReference>
<evidence type="ECO:0000256" key="2">
    <source>
        <dbReference type="ARBA" id="ARBA00007317"/>
    </source>
</evidence>
<dbReference type="PANTHER" id="PTHR43178">
    <property type="entry name" value="DIHYDROLIPOAMIDE ACETYLTRANSFERASE COMPONENT OF PYRUVATE DEHYDROGENASE COMPLEX"/>
    <property type="match status" value="1"/>
</dbReference>
<reference evidence="10 11" key="1">
    <citation type="submission" date="2021-05" db="EMBL/GenBank/DDBJ databases">
        <title>Kineosporia and Streptomyces sp. nov. two new marine actinobacteria isolated from Coral.</title>
        <authorList>
            <person name="Buangrab K."/>
            <person name="Sutthacheep M."/>
            <person name="Yeemin T."/>
            <person name="Harunari E."/>
            <person name="Igarashi Y."/>
            <person name="Kanchanasin P."/>
            <person name="Tanasupawat S."/>
            <person name="Phongsopitanun W."/>
        </authorList>
    </citation>
    <scope>NUCLEOTIDE SEQUENCE [LARGE SCALE GENOMIC DNA]</scope>
    <source>
        <strain evidence="10 11">J2-2</strain>
    </source>
</reference>
<comment type="cofactor">
    <cofactor evidence="1 6">
        <name>(R)-lipoate</name>
        <dbReference type="ChEBI" id="CHEBI:83088"/>
    </cofactor>
</comment>
<dbReference type="CDD" id="cd06849">
    <property type="entry name" value="lipoyl_domain"/>
    <property type="match status" value="1"/>
</dbReference>
<feature type="domain" description="Lipoyl-binding" evidence="8">
    <location>
        <begin position="7"/>
        <end position="82"/>
    </location>
</feature>
<keyword evidence="11" id="KW-1185">Reference proteome</keyword>
<organism evidence="10 11">
    <name type="scientific">Kineosporia corallincola</name>
    <dbReference type="NCBI Taxonomy" id="2835133"/>
    <lineage>
        <taxon>Bacteria</taxon>
        <taxon>Bacillati</taxon>
        <taxon>Actinomycetota</taxon>
        <taxon>Actinomycetes</taxon>
        <taxon>Kineosporiales</taxon>
        <taxon>Kineosporiaceae</taxon>
        <taxon>Kineosporia</taxon>
    </lineage>
</organism>
<dbReference type="Gene3D" id="4.10.320.10">
    <property type="entry name" value="E3-binding domain"/>
    <property type="match status" value="1"/>
</dbReference>
<evidence type="ECO:0000256" key="6">
    <source>
        <dbReference type="RuleBase" id="RU003423"/>
    </source>
</evidence>
<dbReference type="Gene3D" id="2.40.50.100">
    <property type="match status" value="1"/>
</dbReference>
<keyword evidence="4 6" id="KW-0450">Lipoyl</keyword>
<feature type="region of interest" description="Disordered" evidence="7">
    <location>
        <begin position="217"/>
        <end position="247"/>
    </location>
</feature>
<sequence>MTRTTSGQQFRLPDVGEGLTEAEIVTWRVAVGDEVAVNDPLVEIETAKSLVELPSPYAGVVGELLVPAGELVPVGTPIVTITQLGHPAAGSAGTSRPEPSSAVPGADGELAGGSPSVLVGYGPGHSRGRSRRRPPVRTPGAPGRPETSSPAREPVAEPVAEPLLPVPEAGPASPVRPLAKPPVRKLARDLGIDLGAVRATGGGGVITRQDVLAARAASTVAPPAPSGTGSDLSPAPAAAPTGQDDEHVPVRGVRAATAAAMTASAFTAPHVTVFHTVDVTRSVKLVARLREHPAFAGARVTVMLLAARALCLAAREMPDLNATFSGPAREIVLHRRVHLGVATASGRGLLVPTVEDAAQLALPALARELTRVTELARSGTAGPSDLTGSTITLTNIGVFGVDSGTPILNPGQSAILCLGAVRRTPVEHRGRIALRWTTQLAMSFDHRIIDGQLGAQAVARIGAVLKNPRDELLLV</sequence>
<dbReference type="InterPro" id="IPR036625">
    <property type="entry name" value="E3-bd_dom_sf"/>
</dbReference>
<evidence type="ECO:0000313" key="11">
    <source>
        <dbReference type="Proteomes" id="UP001197247"/>
    </source>
</evidence>
<dbReference type="Proteomes" id="UP001197247">
    <property type="component" value="Unassembled WGS sequence"/>
</dbReference>
<dbReference type="SUPFAM" id="SSF47005">
    <property type="entry name" value="Peripheral subunit-binding domain of 2-oxo acid dehydrogenase complex"/>
    <property type="match status" value="1"/>
</dbReference>
<dbReference type="RefSeq" id="WP_214160280.1">
    <property type="nucleotide sequence ID" value="NZ_JAHBAY010000019.1"/>
</dbReference>
<dbReference type="InterPro" id="IPR000089">
    <property type="entry name" value="Biotin_lipoyl"/>
</dbReference>
<evidence type="ECO:0000256" key="4">
    <source>
        <dbReference type="ARBA" id="ARBA00022823"/>
    </source>
</evidence>
<feature type="domain" description="Peripheral subunit-binding (PSBD)" evidence="9">
    <location>
        <begin position="178"/>
        <end position="215"/>
    </location>
</feature>
<proteinExistence type="inferred from homology"/>
<evidence type="ECO:0000256" key="1">
    <source>
        <dbReference type="ARBA" id="ARBA00001938"/>
    </source>
</evidence>
<dbReference type="Gene3D" id="3.30.559.10">
    <property type="entry name" value="Chloramphenicol acetyltransferase-like domain"/>
    <property type="match status" value="1"/>
</dbReference>
<dbReference type="InterPro" id="IPR050743">
    <property type="entry name" value="2-oxoacid_DH_E2_comp"/>
</dbReference>
<protein>
    <recommendedName>
        <fullName evidence="6">Dihydrolipoamide acetyltransferase component of pyruvate dehydrogenase complex</fullName>
        <ecNumber evidence="6">2.3.1.-</ecNumber>
    </recommendedName>
</protein>
<evidence type="ECO:0000259" key="9">
    <source>
        <dbReference type="PROSITE" id="PS51826"/>
    </source>
</evidence>
<name>A0ABS5TSI0_9ACTN</name>
<evidence type="ECO:0000313" key="10">
    <source>
        <dbReference type="EMBL" id="MBT0773740.1"/>
    </source>
</evidence>
<dbReference type="Pfam" id="PF02817">
    <property type="entry name" value="E3_binding"/>
    <property type="match status" value="1"/>
</dbReference>
<feature type="region of interest" description="Disordered" evidence="7">
    <location>
        <begin position="86"/>
        <end position="155"/>
    </location>
</feature>
<comment type="caution">
    <text evidence="10">The sequence shown here is derived from an EMBL/GenBank/DDBJ whole genome shotgun (WGS) entry which is preliminary data.</text>
</comment>
<keyword evidence="3 6" id="KW-0808">Transferase</keyword>
<dbReference type="PANTHER" id="PTHR43178:SF5">
    <property type="entry name" value="LIPOAMIDE ACYLTRANSFERASE COMPONENT OF BRANCHED-CHAIN ALPHA-KETO ACID DEHYDROGENASE COMPLEX, MITOCHONDRIAL"/>
    <property type="match status" value="1"/>
</dbReference>
<dbReference type="PROSITE" id="PS51826">
    <property type="entry name" value="PSBD"/>
    <property type="match status" value="1"/>
</dbReference>
<dbReference type="InterPro" id="IPR004167">
    <property type="entry name" value="PSBD"/>
</dbReference>
<evidence type="ECO:0000256" key="5">
    <source>
        <dbReference type="ARBA" id="ARBA00023315"/>
    </source>
</evidence>
<dbReference type="SUPFAM" id="SSF52777">
    <property type="entry name" value="CoA-dependent acyltransferases"/>
    <property type="match status" value="1"/>
</dbReference>
<evidence type="ECO:0000256" key="7">
    <source>
        <dbReference type="SAM" id="MobiDB-lite"/>
    </source>
</evidence>
<dbReference type="PROSITE" id="PS50968">
    <property type="entry name" value="BIOTINYL_LIPOYL"/>
    <property type="match status" value="1"/>
</dbReference>
<dbReference type="InterPro" id="IPR023213">
    <property type="entry name" value="CAT-like_dom_sf"/>
</dbReference>
<evidence type="ECO:0000259" key="8">
    <source>
        <dbReference type="PROSITE" id="PS50968"/>
    </source>
</evidence>
<keyword evidence="5 6" id="KW-0012">Acyltransferase</keyword>
<dbReference type="Pfam" id="PF00198">
    <property type="entry name" value="2-oxoacid_dh"/>
    <property type="match status" value="1"/>
</dbReference>
<accession>A0ABS5TSI0</accession>
<gene>
    <name evidence="10" type="ORF">KIH74_32645</name>
</gene>
<comment type="similarity">
    <text evidence="2 6">Belongs to the 2-oxoacid dehydrogenase family.</text>
</comment>
<feature type="compositionally biased region" description="Basic residues" evidence="7">
    <location>
        <begin position="126"/>
        <end position="135"/>
    </location>
</feature>